<reference evidence="1" key="1">
    <citation type="journal article" date="2014" name="Front. Microbiol.">
        <title>High frequency of phylogenetically diverse reductive dehalogenase-homologous genes in deep subseafloor sedimentary metagenomes.</title>
        <authorList>
            <person name="Kawai M."/>
            <person name="Futagami T."/>
            <person name="Toyoda A."/>
            <person name="Takaki Y."/>
            <person name="Nishi S."/>
            <person name="Hori S."/>
            <person name="Arai W."/>
            <person name="Tsubouchi T."/>
            <person name="Morono Y."/>
            <person name="Uchiyama I."/>
            <person name="Ito T."/>
            <person name="Fujiyama A."/>
            <person name="Inagaki F."/>
            <person name="Takami H."/>
        </authorList>
    </citation>
    <scope>NUCLEOTIDE SEQUENCE</scope>
    <source>
        <strain evidence="1">Expedition CK06-06</strain>
    </source>
</reference>
<proteinExistence type="predicted"/>
<organism evidence="1">
    <name type="scientific">marine sediment metagenome</name>
    <dbReference type="NCBI Taxonomy" id="412755"/>
    <lineage>
        <taxon>unclassified sequences</taxon>
        <taxon>metagenomes</taxon>
        <taxon>ecological metagenomes</taxon>
    </lineage>
</organism>
<dbReference type="AlphaFoldDB" id="X1CW45"/>
<protein>
    <submittedName>
        <fullName evidence="1">Uncharacterized protein</fullName>
    </submittedName>
</protein>
<comment type="caution">
    <text evidence="1">The sequence shown here is derived from an EMBL/GenBank/DDBJ whole genome shotgun (WGS) entry which is preliminary data.</text>
</comment>
<accession>X1CW45</accession>
<dbReference type="EMBL" id="BART01032603">
    <property type="protein sequence ID" value="GAH12716.1"/>
    <property type="molecule type" value="Genomic_DNA"/>
</dbReference>
<gene>
    <name evidence="1" type="ORF">S01H4_56292</name>
</gene>
<feature type="non-terminal residue" evidence="1">
    <location>
        <position position="1"/>
    </location>
</feature>
<name>X1CW45_9ZZZZ</name>
<sequence length="40" mass="4507">YDAKFISYVGTVTLLITKTGGPYFCHVHSVDALKKELEDF</sequence>
<evidence type="ECO:0000313" key="1">
    <source>
        <dbReference type="EMBL" id="GAH12716.1"/>
    </source>
</evidence>